<dbReference type="Pfam" id="PF00856">
    <property type="entry name" value="SET"/>
    <property type="match status" value="1"/>
</dbReference>
<dbReference type="STRING" id="764103.G7E710"/>
<dbReference type="OrthoDB" id="42889at2759"/>
<evidence type="ECO:0000313" key="2">
    <source>
        <dbReference type="EMBL" id="GAA98620.1"/>
    </source>
</evidence>
<dbReference type="EMBL" id="BABT02000153">
    <property type="protein sequence ID" value="GAA98620.1"/>
    <property type="molecule type" value="Genomic_DNA"/>
</dbReference>
<dbReference type="CDD" id="cd19180">
    <property type="entry name" value="SET_SpSET10-like"/>
    <property type="match status" value="1"/>
</dbReference>
<comment type="caution">
    <text evidence="2">The sequence shown here is derived from an EMBL/GenBank/DDBJ whole genome shotgun (WGS) entry which is preliminary data.</text>
</comment>
<keyword evidence="3" id="KW-1185">Reference proteome</keyword>
<feature type="domain" description="SET" evidence="1">
    <location>
        <begin position="37"/>
        <end position="242"/>
    </location>
</feature>
<dbReference type="Gene3D" id="3.90.1410.10">
    <property type="entry name" value="set domain protein methyltransferase, domain 1"/>
    <property type="match status" value="1"/>
</dbReference>
<dbReference type="InterPro" id="IPR046341">
    <property type="entry name" value="SET_dom_sf"/>
</dbReference>
<dbReference type="HOGENOM" id="CLU_048453_1_0_1"/>
<dbReference type="Proteomes" id="UP000009131">
    <property type="component" value="Unassembled WGS sequence"/>
</dbReference>
<sequence length="462" mass="50975">MSQRCADTALGSWLRHHDGFIHEHLIVVQDELGDKSIIATTDLPAGTCIASCPHTLAITPTSARAALGHHATELSDHQAMVLYLVLHKHPSPAVCCLHQAYVDTLPPRSAMRTPLWFNPAEVQLLQGTNLAGAVTDRQRDWQLEWMTVLRRAGQSGLFKASFEETWPSALWAATILSSRAFPSHLIDGNEQASTPVLFPGVDAFNHQQARKVTWQTSSASGRFNLVQDEPTAAGQQVFNNYGPKSNEEFLLGYGFIIPNNPDDHMVLKLAPPRLAPGHAEPKRSLESVLQACQLTELRHLVRRDGVIPDALLAQVRLMISLHDAEDGRTLEGRLQTQSASAGEYISLDNELNMIEQIMTLLYLRINALSQDVSAMIVEDSQEDLVKRARTDEPAARDQTAAAPIRPEVLAMVMEYRKGQLEIAQAATLFCHTFLLERAAKSAQAQGIDVTLEDLQDSVKMQA</sequence>
<dbReference type="InParanoid" id="G7E710"/>
<dbReference type="eggNOG" id="KOG1337">
    <property type="taxonomic scope" value="Eukaryota"/>
</dbReference>
<protein>
    <recommendedName>
        <fullName evidence="1">SET domain-containing protein</fullName>
    </recommendedName>
</protein>
<dbReference type="PANTHER" id="PTHR13271:SF147">
    <property type="entry name" value="PROTEIN-LYSINE N-METHYLTRANSFERASE EFM1-RELATED"/>
    <property type="match status" value="1"/>
</dbReference>
<dbReference type="GO" id="GO:0016279">
    <property type="term" value="F:protein-lysine N-methyltransferase activity"/>
    <property type="evidence" value="ECO:0007669"/>
    <property type="project" value="InterPro"/>
</dbReference>
<reference evidence="2 3" key="2">
    <citation type="journal article" date="2012" name="Open Biol.">
        <title>Characteristics of nucleosomes and linker DNA regions on the genome of the basidiomycete Mixia osmundae revealed by mono- and dinucleosome mapping.</title>
        <authorList>
            <person name="Nishida H."/>
            <person name="Kondo S."/>
            <person name="Matsumoto T."/>
            <person name="Suzuki Y."/>
            <person name="Yoshikawa H."/>
            <person name="Taylor T.D."/>
            <person name="Sugiyama J."/>
        </authorList>
    </citation>
    <scope>NUCLEOTIDE SEQUENCE [LARGE SCALE GENOMIC DNA]</scope>
    <source>
        <strain evidence="3">CBS 9802 / IAM 14324 / JCM 22182 / KY 12970</strain>
    </source>
</reference>
<dbReference type="InterPro" id="IPR050600">
    <property type="entry name" value="SETD3_SETD6_MTase"/>
</dbReference>
<gene>
    <name evidence="2" type="primary">Mo05307</name>
    <name evidence="2" type="ORF">E5Q_05307</name>
</gene>
<evidence type="ECO:0000313" key="3">
    <source>
        <dbReference type="Proteomes" id="UP000009131"/>
    </source>
</evidence>
<dbReference type="AlphaFoldDB" id="G7E710"/>
<reference evidence="2 3" key="1">
    <citation type="journal article" date="2011" name="J. Gen. Appl. Microbiol.">
        <title>Draft genome sequencing of the enigmatic basidiomycete Mixia osmundae.</title>
        <authorList>
            <person name="Nishida H."/>
            <person name="Nagatsuka Y."/>
            <person name="Sugiyama J."/>
        </authorList>
    </citation>
    <scope>NUCLEOTIDE SEQUENCE [LARGE SCALE GENOMIC DNA]</scope>
    <source>
        <strain evidence="3">CBS 9802 / IAM 14324 / JCM 22182 / KY 12970</strain>
    </source>
</reference>
<dbReference type="InterPro" id="IPR001214">
    <property type="entry name" value="SET_dom"/>
</dbReference>
<organism evidence="2 3">
    <name type="scientific">Mixia osmundae (strain CBS 9802 / IAM 14324 / JCM 22182 / KY 12970)</name>
    <dbReference type="NCBI Taxonomy" id="764103"/>
    <lineage>
        <taxon>Eukaryota</taxon>
        <taxon>Fungi</taxon>
        <taxon>Dikarya</taxon>
        <taxon>Basidiomycota</taxon>
        <taxon>Pucciniomycotina</taxon>
        <taxon>Mixiomycetes</taxon>
        <taxon>Mixiales</taxon>
        <taxon>Mixiaceae</taxon>
        <taxon>Mixia</taxon>
    </lineage>
</organism>
<name>G7E710_MIXOS</name>
<dbReference type="GO" id="GO:0005634">
    <property type="term" value="C:nucleus"/>
    <property type="evidence" value="ECO:0007669"/>
    <property type="project" value="TreeGrafter"/>
</dbReference>
<dbReference type="SUPFAM" id="SSF82199">
    <property type="entry name" value="SET domain"/>
    <property type="match status" value="1"/>
</dbReference>
<dbReference type="InterPro" id="IPR044432">
    <property type="entry name" value="Set10/Efm1_SET"/>
</dbReference>
<accession>G7E710</accession>
<dbReference type="FunCoup" id="G7E710">
    <property type="interactions" value="320"/>
</dbReference>
<proteinExistence type="predicted"/>
<evidence type="ECO:0000259" key="1">
    <source>
        <dbReference type="Pfam" id="PF00856"/>
    </source>
</evidence>
<dbReference type="PANTHER" id="PTHR13271">
    <property type="entry name" value="UNCHARACTERIZED PUTATIVE METHYLTRANSFERASE"/>
    <property type="match status" value="1"/>
</dbReference>